<dbReference type="STRING" id="1514904.SU32_02330"/>
<gene>
    <name evidence="1" type="ORF">SU32_02330</name>
</gene>
<protein>
    <submittedName>
        <fullName evidence="1">Uncharacterized protein</fullName>
    </submittedName>
</protein>
<evidence type="ECO:0000313" key="1">
    <source>
        <dbReference type="EMBL" id="KPB02605.1"/>
    </source>
</evidence>
<dbReference type="AlphaFoldDB" id="A0A0N0E8P9"/>
<name>A0A0N0E8P9_9HYPH</name>
<dbReference type="EMBL" id="JXMU01000002">
    <property type="protein sequence ID" value="KPB02605.1"/>
    <property type="molecule type" value="Genomic_DNA"/>
</dbReference>
<reference evidence="1 2" key="1">
    <citation type="submission" date="2015-01" db="EMBL/GenBank/DDBJ databases">
        <title>Ahrensia donghaiensis sp. nov., a novel dimethylsulphoniopropionate-cleavage bacterium isolated from seawater and emended descriptions of the genus Ahrensia and Ahrensia kielensis.</title>
        <authorList>
            <person name="Liu J."/>
        </authorList>
    </citation>
    <scope>NUCLEOTIDE SEQUENCE [LARGE SCALE GENOMIC DNA]</scope>
    <source>
        <strain evidence="1 2">LZD062</strain>
    </source>
</reference>
<dbReference type="Proteomes" id="UP000038011">
    <property type="component" value="Unassembled WGS sequence"/>
</dbReference>
<dbReference type="RefSeq" id="WP_053997715.1">
    <property type="nucleotide sequence ID" value="NZ_JXMU01000002.1"/>
</dbReference>
<dbReference type="PATRIC" id="fig|1514904.3.peg.1668"/>
<proteinExistence type="predicted"/>
<accession>A0A0N0E8P9</accession>
<sequence>MRPFRLKPKSKNMRLVSFHPIKTGSKDGDYRDFVRWCQAEATMVEESNAATTQMSEEISEFSKSLGEFKFAETETIEEHDESVAA</sequence>
<evidence type="ECO:0000313" key="2">
    <source>
        <dbReference type="Proteomes" id="UP000038011"/>
    </source>
</evidence>
<comment type="caution">
    <text evidence="1">The sequence shown here is derived from an EMBL/GenBank/DDBJ whole genome shotgun (WGS) entry which is preliminary data.</text>
</comment>
<organism evidence="1 2">
    <name type="scientific">Ahrensia marina</name>
    <dbReference type="NCBI Taxonomy" id="1514904"/>
    <lineage>
        <taxon>Bacteria</taxon>
        <taxon>Pseudomonadati</taxon>
        <taxon>Pseudomonadota</taxon>
        <taxon>Alphaproteobacteria</taxon>
        <taxon>Hyphomicrobiales</taxon>
        <taxon>Ahrensiaceae</taxon>
        <taxon>Ahrensia</taxon>
    </lineage>
</organism>
<keyword evidence="2" id="KW-1185">Reference proteome</keyword>